<keyword evidence="5" id="KW-1185">Reference proteome</keyword>
<dbReference type="Gene3D" id="3.30.1450.10">
    <property type="match status" value="1"/>
</dbReference>
<dbReference type="AlphaFoldDB" id="C5RCM8"/>
<dbReference type="OrthoDB" id="2220766at2"/>
<dbReference type="HOGENOM" id="CLU_1061506_0_0_9"/>
<keyword evidence="1" id="KW-0732">Signal</keyword>
<feature type="region of interest" description="Disordered" evidence="2">
    <location>
        <begin position="149"/>
        <end position="170"/>
    </location>
</feature>
<reference evidence="4 5" key="1">
    <citation type="submission" date="2009-04" db="EMBL/GenBank/DDBJ databases">
        <authorList>
            <person name="Qin X."/>
            <person name="Bachman B."/>
            <person name="Battles P."/>
            <person name="Bell A."/>
            <person name="Bess C."/>
            <person name="Bickham C."/>
            <person name="Chaboub L."/>
            <person name="Chen D."/>
            <person name="Coyle M."/>
            <person name="Deiros D.R."/>
            <person name="Dinh H."/>
            <person name="Forbes L."/>
            <person name="Fowler G."/>
            <person name="Francisco L."/>
            <person name="Fu Q."/>
            <person name="Gubbala S."/>
            <person name="Hale W."/>
            <person name="Han Y."/>
            <person name="Hemphill L."/>
            <person name="Highlander S.K."/>
            <person name="Hirani K."/>
            <person name="Hogues M."/>
            <person name="Jackson L."/>
            <person name="Jakkamsetti A."/>
            <person name="Javaid M."/>
            <person name="Jiang H."/>
            <person name="Korchina V."/>
            <person name="Kovar C."/>
            <person name="Lara F."/>
            <person name="Lee S."/>
            <person name="Mata R."/>
            <person name="Mathew T."/>
            <person name="Moen C."/>
            <person name="Morales K."/>
            <person name="Munidasa M."/>
            <person name="Nazareth L."/>
            <person name="Ngo R."/>
            <person name="Nguyen L."/>
            <person name="Okwuonu G."/>
            <person name="Ongeri F."/>
            <person name="Patil S."/>
            <person name="Petrosino J."/>
            <person name="Pham C."/>
            <person name="Pham P."/>
            <person name="Pu L.-L."/>
            <person name="Puazo M."/>
            <person name="Raj R."/>
            <person name="Reid J."/>
            <person name="Rouhana J."/>
            <person name="Saada N."/>
            <person name="Shang Y."/>
            <person name="Simmons D."/>
            <person name="Thornton R."/>
            <person name="Warren J."/>
            <person name="Weissenberger G."/>
            <person name="Zhang J."/>
            <person name="Zhang L."/>
            <person name="Zhou C."/>
            <person name="Zhu D."/>
            <person name="Muzny D."/>
            <person name="Worley K."/>
            <person name="Gibbs R."/>
        </authorList>
    </citation>
    <scope>NUCLEOTIDE SEQUENCE [LARGE SCALE GENOMIC DNA]</scope>
    <source>
        <strain evidence="4 5">ATCC 33313</strain>
    </source>
</reference>
<keyword evidence="3" id="KW-0812">Transmembrane</keyword>
<accession>C5RCM8</accession>
<comment type="caution">
    <text evidence="4">The sequence shown here is derived from an EMBL/GenBank/DDBJ whole genome shotgun (WGS) entry which is preliminary data.</text>
</comment>
<name>C5RCM8_WEIPA</name>
<evidence type="ECO:0000256" key="2">
    <source>
        <dbReference type="SAM" id="MobiDB-lite"/>
    </source>
</evidence>
<dbReference type="EMBL" id="ACKU01000032">
    <property type="protein sequence ID" value="EER74184.1"/>
    <property type="molecule type" value="Genomic_DNA"/>
</dbReference>
<keyword evidence="3" id="KW-1133">Transmembrane helix</keyword>
<evidence type="ECO:0000313" key="5">
    <source>
        <dbReference type="Proteomes" id="UP000004528"/>
    </source>
</evidence>
<protein>
    <submittedName>
        <fullName evidence="4">Uncharacterized protein</fullName>
    </submittedName>
</protein>
<keyword evidence="3" id="KW-0472">Membrane</keyword>
<evidence type="ECO:0000256" key="1">
    <source>
        <dbReference type="ARBA" id="ARBA00022729"/>
    </source>
</evidence>
<proteinExistence type="predicted"/>
<evidence type="ECO:0000313" key="4">
    <source>
        <dbReference type="EMBL" id="EER74184.1"/>
    </source>
</evidence>
<organism evidence="4 5">
    <name type="scientific">Weissella paramesenteroides ATCC 33313</name>
    <dbReference type="NCBI Taxonomy" id="585506"/>
    <lineage>
        <taxon>Bacteria</taxon>
        <taxon>Bacillati</taxon>
        <taxon>Bacillota</taxon>
        <taxon>Bacilli</taxon>
        <taxon>Lactobacillales</taxon>
        <taxon>Lactobacillaceae</taxon>
        <taxon>Weissella</taxon>
    </lineage>
</organism>
<dbReference type="InterPro" id="IPR037873">
    <property type="entry name" value="BamE-like"/>
</dbReference>
<sequence>MEKSKEKKPIYKKIWVWVTLGIVIVVVAIISGILFSQPKKVNLEVTDYYKNDTGNPATNEKGGFGIEIEAPAGSVVKIIDKKRDLYWPDAKVGKKGKTTQIIHINKKNEFTNISLQVQTKHTYSDTVQIRNVKNNSSEAIAYRYLKSNTSSANSSSNTPTDALSSESISSENSDGTWTQANFDALVVGNPLNGVGGVSYDDVIAKYGNPTTSMDTQVAGLNLRSTTWMTNTASGSTAIINLTFAKQEDGTYLLNTKTAESLN</sequence>
<feature type="transmembrane region" description="Helical" evidence="3">
    <location>
        <begin position="14"/>
        <end position="35"/>
    </location>
</feature>
<dbReference type="RefSeq" id="WP_002827559.1">
    <property type="nucleotide sequence ID" value="NZ_GG697128.1"/>
</dbReference>
<evidence type="ECO:0000256" key="3">
    <source>
        <dbReference type="SAM" id="Phobius"/>
    </source>
</evidence>
<gene>
    <name evidence="4" type="ORF">HMPREF0877_1724</name>
</gene>
<dbReference type="Proteomes" id="UP000004528">
    <property type="component" value="Unassembled WGS sequence"/>
</dbReference>